<name>A0A834HUN4_RHYFE</name>
<protein>
    <submittedName>
        <fullName evidence="2">Uncharacterized protein</fullName>
    </submittedName>
</protein>
<dbReference type="EMBL" id="JAACXV010014334">
    <property type="protein sequence ID" value="KAF7268299.1"/>
    <property type="molecule type" value="Genomic_DNA"/>
</dbReference>
<evidence type="ECO:0000256" key="1">
    <source>
        <dbReference type="SAM" id="MobiDB-lite"/>
    </source>
</evidence>
<organism evidence="2 3">
    <name type="scientific">Rhynchophorus ferrugineus</name>
    <name type="common">Red palm weevil</name>
    <name type="synonym">Curculio ferrugineus</name>
    <dbReference type="NCBI Taxonomy" id="354439"/>
    <lineage>
        <taxon>Eukaryota</taxon>
        <taxon>Metazoa</taxon>
        <taxon>Ecdysozoa</taxon>
        <taxon>Arthropoda</taxon>
        <taxon>Hexapoda</taxon>
        <taxon>Insecta</taxon>
        <taxon>Pterygota</taxon>
        <taxon>Neoptera</taxon>
        <taxon>Endopterygota</taxon>
        <taxon>Coleoptera</taxon>
        <taxon>Polyphaga</taxon>
        <taxon>Cucujiformia</taxon>
        <taxon>Curculionidae</taxon>
        <taxon>Dryophthorinae</taxon>
        <taxon>Rhynchophorus</taxon>
    </lineage>
</organism>
<dbReference type="AlphaFoldDB" id="A0A834HUN4"/>
<gene>
    <name evidence="2" type="ORF">GWI33_018567</name>
</gene>
<reference evidence="2" key="1">
    <citation type="submission" date="2020-08" db="EMBL/GenBank/DDBJ databases">
        <title>Genome sequencing and assembly of the red palm weevil Rhynchophorus ferrugineus.</title>
        <authorList>
            <person name="Dias G.B."/>
            <person name="Bergman C.M."/>
            <person name="Manee M."/>
        </authorList>
    </citation>
    <scope>NUCLEOTIDE SEQUENCE</scope>
    <source>
        <strain evidence="2">AA-2017</strain>
        <tissue evidence="2">Whole larva</tissue>
    </source>
</reference>
<accession>A0A834HUN4</accession>
<evidence type="ECO:0000313" key="2">
    <source>
        <dbReference type="EMBL" id="KAF7268299.1"/>
    </source>
</evidence>
<sequence length="220" mass="24990">MYVVMIRLNVVLAQEQFQVDLAEPREETGIPRPQHPRHVPQENETNDWNEGDIRVYFAAFWLVVTQHGDGPIHTQTDDGRQGSAQCHSLREQIRVIVVVENVELLPDDQQHSEAHAVQYGVAIEFPPKPPVFDVVVGGYEQSLPGPGNKDLLKEDLGHEQNSYDAEQADKLHQQVKVLHVVIFGCLSCYSRRKSQKTVYHQVPEGQQRPEIVELVRSVHA</sequence>
<keyword evidence="3" id="KW-1185">Reference proteome</keyword>
<evidence type="ECO:0000313" key="3">
    <source>
        <dbReference type="Proteomes" id="UP000625711"/>
    </source>
</evidence>
<proteinExistence type="predicted"/>
<dbReference type="Proteomes" id="UP000625711">
    <property type="component" value="Unassembled WGS sequence"/>
</dbReference>
<feature type="region of interest" description="Disordered" evidence="1">
    <location>
        <begin position="25"/>
        <end position="46"/>
    </location>
</feature>
<comment type="caution">
    <text evidence="2">The sequence shown here is derived from an EMBL/GenBank/DDBJ whole genome shotgun (WGS) entry which is preliminary data.</text>
</comment>